<accession>A0A2A5JNH0</accession>
<protein>
    <recommendedName>
        <fullName evidence="5">DUF1343 domain-containing protein</fullName>
    </recommendedName>
</protein>
<proteinExistence type="predicted"/>
<organism evidence="3 4">
    <name type="scientific">Pseudoalteromonas piscicida</name>
    <dbReference type="NCBI Taxonomy" id="43662"/>
    <lineage>
        <taxon>Bacteria</taxon>
        <taxon>Pseudomonadati</taxon>
        <taxon>Pseudomonadota</taxon>
        <taxon>Gammaproteobacteria</taxon>
        <taxon>Alteromonadales</taxon>
        <taxon>Pseudoalteromonadaceae</taxon>
        <taxon>Pseudoalteromonas</taxon>
    </lineage>
</organism>
<evidence type="ECO:0000313" key="4">
    <source>
        <dbReference type="Proteomes" id="UP000228621"/>
    </source>
</evidence>
<sequence length="385" mass="43056">MFPLLRAIIYSILCFLPMMLEALTLGAERAEEYLPALKGKRVALIVNQTSRVADQHLVDFLLGKGVDIKKVFAPEHGFRGNYDAGAQISDTKDVKTGLPIISLYGSNKKPTFEQLNDIDIIIFDIQDVGLRFYTYISTMHLAMEAAAEANKAFWVFDRPNPNIAYVDGPVLEKPFQSFVGMHPIPVLHGMTVAELAVMITGEGWLNTSNSLSLRIFPMLNYHGKVNYTLPIPPSPNLPNQQSIYLYPSLCFFEATPVSVGRGTEFPFQVFGYANPKLGGFQFTPRPVSGAASNPKLNGVTVYGQDLRSSTLRGFDLSWFVSAYAQFNRNNKTFFQSPNFMDKLAGTDKIRKAIESGKSAAELRKIWAADVQLFIEQRQPYLLYPR</sequence>
<dbReference type="PIRSF" id="PIRSF016719">
    <property type="entry name" value="UCP016719"/>
    <property type="match status" value="1"/>
</dbReference>
<dbReference type="GO" id="GO:0033922">
    <property type="term" value="F:peptidoglycan beta-N-acetylmuramidase activity"/>
    <property type="evidence" value="ECO:0007669"/>
    <property type="project" value="InterPro"/>
</dbReference>
<dbReference type="Pfam" id="PF20732">
    <property type="entry name" value="NamZ_C"/>
    <property type="match status" value="1"/>
</dbReference>
<name>A0A2A5JNH0_PSEO7</name>
<gene>
    <name evidence="3" type="ORF">CEX98_14465</name>
</gene>
<dbReference type="InterPro" id="IPR048502">
    <property type="entry name" value="NamZ_N"/>
</dbReference>
<evidence type="ECO:0008006" key="5">
    <source>
        <dbReference type="Google" id="ProtNLM"/>
    </source>
</evidence>
<dbReference type="Proteomes" id="UP000228621">
    <property type="component" value="Unassembled WGS sequence"/>
</dbReference>
<dbReference type="PANTHER" id="PTHR42915">
    <property type="entry name" value="HYPOTHETICAL 460 KDA PROTEIN IN FEUA-SIGW INTERGENIC REGION [PRECURSOR]"/>
    <property type="match status" value="1"/>
</dbReference>
<dbReference type="Gene3D" id="3.40.50.12170">
    <property type="entry name" value="Uncharacterised protein PF07075, DUF1343"/>
    <property type="match status" value="1"/>
</dbReference>
<dbReference type="Gene3D" id="3.90.1150.140">
    <property type="match status" value="1"/>
</dbReference>
<dbReference type="OrthoDB" id="9801061at2"/>
<dbReference type="PANTHER" id="PTHR42915:SF1">
    <property type="entry name" value="PEPTIDOGLYCAN BETA-N-ACETYLMURAMIDASE NAMZ"/>
    <property type="match status" value="1"/>
</dbReference>
<dbReference type="AlphaFoldDB" id="A0A2A5JNH0"/>
<dbReference type="InterPro" id="IPR048503">
    <property type="entry name" value="NamZ_C"/>
</dbReference>
<feature type="domain" description="Peptidoglycan beta-N-acetylmuramidase NamZ C-terminal" evidence="2">
    <location>
        <begin position="244"/>
        <end position="383"/>
    </location>
</feature>
<evidence type="ECO:0000259" key="2">
    <source>
        <dbReference type="Pfam" id="PF20732"/>
    </source>
</evidence>
<dbReference type="Pfam" id="PF07075">
    <property type="entry name" value="NamZ_N"/>
    <property type="match status" value="1"/>
</dbReference>
<dbReference type="InterPro" id="IPR008302">
    <property type="entry name" value="NamZ"/>
</dbReference>
<feature type="domain" description="Peptidoglycan beta-N-acetylmuramidase NamZ N-terminal" evidence="1">
    <location>
        <begin position="42"/>
        <end position="240"/>
    </location>
</feature>
<reference evidence="4" key="1">
    <citation type="journal article" date="2019" name="Genome Announc.">
        <title>Draft Genome Sequence of Pseudoalteromonas piscicida Strain 36Y ROTHPW, an Hypersaline Seawater Isolate from the South Coast of Sonora, Mexico.</title>
        <authorList>
            <person name="Sanchez-Diaz R."/>
            <person name="Molina-Garza Z.J."/>
            <person name="Cruz-Suarez L.E."/>
            <person name="Selvin J."/>
            <person name="Kiran G.S."/>
            <person name="Ibarra-Gamez J.C."/>
            <person name="Gomez-Gil B."/>
            <person name="Galaviz-Silva L."/>
        </authorList>
    </citation>
    <scope>NUCLEOTIDE SEQUENCE [LARGE SCALE GENOMIC DNA]</scope>
    <source>
        <strain evidence="4">36Y_RITHPW</strain>
    </source>
</reference>
<dbReference type="EMBL" id="NKHF01000066">
    <property type="protein sequence ID" value="PCK31024.1"/>
    <property type="molecule type" value="Genomic_DNA"/>
</dbReference>
<evidence type="ECO:0000259" key="1">
    <source>
        <dbReference type="Pfam" id="PF07075"/>
    </source>
</evidence>
<evidence type="ECO:0000313" key="3">
    <source>
        <dbReference type="EMBL" id="PCK31024.1"/>
    </source>
</evidence>
<keyword evidence="4" id="KW-1185">Reference proteome</keyword>
<comment type="caution">
    <text evidence="3">The sequence shown here is derived from an EMBL/GenBank/DDBJ whole genome shotgun (WGS) entry which is preliminary data.</text>
</comment>